<protein>
    <submittedName>
        <fullName evidence="2">Uncharacterized protein</fullName>
    </submittedName>
</protein>
<dbReference type="Proteomes" id="UP000092993">
    <property type="component" value="Unassembled WGS sequence"/>
</dbReference>
<name>A0A1C7MC99_GRIFR</name>
<evidence type="ECO:0000256" key="1">
    <source>
        <dbReference type="SAM" id="MobiDB-lite"/>
    </source>
</evidence>
<keyword evidence="3" id="KW-1185">Reference proteome</keyword>
<gene>
    <name evidence="2" type="ORF">A0H81_06447</name>
</gene>
<reference evidence="2 3" key="1">
    <citation type="submission" date="2016-03" db="EMBL/GenBank/DDBJ databases">
        <title>Whole genome sequencing of Grifola frondosa 9006-11.</title>
        <authorList>
            <person name="Min B."/>
            <person name="Park H."/>
            <person name="Kim J.-G."/>
            <person name="Cho H."/>
            <person name="Oh Y.-L."/>
            <person name="Kong W.-S."/>
            <person name="Choi I.-G."/>
        </authorList>
    </citation>
    <scope>NUCLEOTIDE SEQUENCE [LARGE SCALE GENOMIC DNA]</scope>
    <source>
        <strain evidence="2 3">9006-11</strain>
    </source>
</reference>
<dbReference type="AlphaFoldDB" id="A0A1C7MC99"/>
<dbReference type="STRING" id="5627.A0A1C7MC99"/>
<feature type="compositionally biased region" description="Basic and acidic residues" evidence="1">
    <location>
        <begin position="8"/>
        <end position="25"/>
    </location>
</feature>
<proteinExistence type="predicted"/>
<dbReference type="EMBL" id="LUGG01000006">
    <property type="protein sequence ID" value="OBZ74237.1"/>
    <property type="molecule type" value="Genomic_DNA"/>
</dbReference>
<comment type="caution">
    <text evidence="2">The sequence shown here is derived from an EMBL/GenBank/DDBJ whole genome shotgun (WGS) entry which is preliminary data.</text>
</comment>
<organism evidence="2 3">
    <name type="scientific">Grifola frondosa</name>
    <name type="common">Maitake</name>
    <name type="synonym">Polyporus frondosus</name>
    <dbReference type="NCBI Taxonomy" id="5627"/>
    <lineage>
        <taxon>Eukaryota</taxon>
        <taxon>Fungi</taxon>
        <taxon>Dikarya</taxon>
        <taxon>Basidiomycota</taxon>
        <taxon>Agaricomycotina</taxon>
        <taxon>Agaricomycetes</taxon>
        <taxon>Polyporales</taxon>
        <taxon>Grifolaceae</taxon>
        <taxon>Grifola</taxon>
    </lineage>
</organism>
<dbReference type="OrthoDB" id="5600002at2759"/>
<evidence type="ECO:0000313" key="3">
    <source>
        <dbReference type="Proteomes" id="UP000092993"/>
    </source>
</evidence>
<feature type="region of interest" description="Disordered" evidence="1">
    <location>
        <begin position="50"/>
        <end position="212"/>
    </location>
</feature>
<evidence type="ECO:0000313" key="2">
    <source>
        <dbReference type="EMBL" id="OBZ74237.1"/>
    </source>
</evidence>
<sequence>MQGIPRTECPDNPRASHDQRREREHHFDIARHTRLAAKWHTGCDSVPRRSAPIANERHHGSGSFGRSFWRRRSTTTARSRHAAAAGAGSEPVIGRSPTAARGKQRTIPVANDGDSPHNGGSAGQAPLSVMMGLGQVGGSQPLTQMNRRGMLPPPPQSGGPGGMGGQQMSQAAFQSLVGRSPSQPGSPAQNHLLTAPSPSMSARQPPSVAANTQQIEQEFMRMPPPQANQIKAEIGCGDKDLNSLNLEEKVQISVSLSGLSCADDD</sequence>
<feature type="compositionally biased region" description="Basic residues" evidence="1">
    <location>
        <begin position="68"/>
        <end position="81"/>
    </location>
</feature>
<accession>A0A1C7MC99</accession>
<feature type="region of interest" description="Disordered" evidence="1">
    <location>
        <begin position="1"/>
        <end position="25"/>
    </location>
</feature>
<feature type="compositionally biased region" description="Polar residues" evidence="1">
    <location>
        <begin position="180"/>
        <end position="212"/>
    </location>
</feature>